<dbReference type="SMART" id="SM00355">
    <property type="entry name" value="ZnF_C2H2"/>
    <property type="match status" value="9"/>
</dbReference>
<proteinExistence type="predicted"/>
<evidence type="ECO:0000256" key="5">
    <source>
        <dbReference type="PROSITE-ProRule" id="PRU00042"/>
    </source>
</evidence>
<dbReference type="InterPro" id="IPR008598">
    <property type="entry name" value="Di19_Zn-bd"/>
</dbReference>
<dbReference type="PROSITE" id="PS00028">
    <property type="entry name" value="ZINC_FINGER_C2H2_1"/>
    <property type="match status" value="9"/>
</dbReference>
<dbReference type="InterPro" id="IPR013087">
    <property type="entry name" value="Znf_C2H2_type"/>
</dbReference>
<dbReference type="STRING" id="151549.A0A4C1VY19"/>
<keyword evidence="8" id="KW-1185">Reference proteome</keyword>
<keyword evidence="4" id="KW-0862">Zinc</keyword>
<evidence type="ECO:0000256" key="1">
    <source>
        <dbReference type="ARBA" id="ARBA00022723"/>
    </source>
</evidence>
<feature type="domain" description="C2H2-type" evidence="6">
    <location>
        <begin position="310"/>
        <end position="337"/>
    </location>
</feature>
<evidence type="ECO:0000259" key="6">
    <source>
        <dbReference type="PROSITE" id="PS50157"/>
    </source>
</evidence>
<dbReference type="PROSITE" id="PS50157">
    <property type="entry name" value="ZINC_FINGER_C2H2_2"/>
    <property type="match status" value="5"/>
</dbReference>
<feature type="domain" description="C2H2-type" evidence="6">
    <location>
        <begin position="74"/>
        <end position="102"/>
    </location>
</feature>
<dbReference type="Pfam" id="PF05605">
    <property type="entry name" value="zf-Di19"/>
    <property type="match status" value="1"/>
</dbReference>
<dbReference type="PANTHER" id="PTHR24379:SF121">
    <property type="entry name" value="C2H2-TYPE DOMAIN-CONTAINING PROTEIN"/>
    <property type="match status" value="1"/>
</dbReference>
<evidence type="ECO:0000256" key="4">
    <source>
        <dbReference type="ARBA" id="ARBA00022833"/>
    </source>
</evidence>
<dbReference type="EMBL" id="BGZK01000423">
    <property type="protein sequence ID" value="GBP42727.1"/>
    <property type="molecule type" value="Genomic_DNA"/>
</dbReference>
<evidence type="ECO:0000256" key="2">
    <source>
        <dbReference type="ARBA" id="ARBA00022737"/>
    </source>
</evidence>
<dbReference type="InterPro" id="IPR036236">
    <property type="entry name" value="Znf_C2H2_sf"/>
</dbReference>
<protein>
    <submittedName>
        <fullName evidence="7">PR domain zinc finger protein 5</fullName>
    </submittedName>
</protein>
<dbReference type="PANTHER" id="PTHR24379">
    <property type="entry name" value="KRAB AND ZINC FINGER DOMAIN-CONTAINING"/>
    <property type="match status" value="1"/>
</dbReference>
<dbReference type="FunFam" id="3.30.160.60:FF:000264">
    <property type="entry name" value="Zinc finger protein 236"/>
    <property type="match status" value="1"/>
</dbReference>
<dbReference type="Pfam" id="PF13894">
    <property type="entry name" value="zf-C2H2_4"/>
    <property type="match status" value="1"/>
</dbReference>
<organism evidence="7 8">
    <name type="scientific">Eumeta variegata</name>
    <name type="common">Bagworm moth</name>
    <name type="synonym">Eumeta japonica</name>
    <dbReference type="NCBI Taxonomy" id="151549"/>
    <lineage>
        <taxon>Eukaryota</taxon>
        <taxon>Metazoa</taxon>
        <taxon>Ecdysozoa</taxon>
        <taxon>Arthropoda</taxon>
        <taxon>Hexapoda</taxon>
        <taxon>Insecta</taxon>
        <taxon>Pterygota</taxon>
        <taxon>Neoptera</taxon>
        <taxon>Endopterygota</taxon>
        <taxon>Lepidoptera</taxon>
        <taxon>Glossata</taxon>
        <taxon>Ditrysia</taxon>
        <taxon>Tineoidea</taxon>
        <taxon>Psychidae</taxon>
        <taxon>Oiketicinae</taxon>
        <taxon>Eumeta</taxon>
    </lineage>
</organism>
<feature type="domain" description="C2H2-type" evidence="6">
    <location>
        <begin position="281"/>
        <end position="309"/>
    </location>
</feature>
<name>A0A4C1VY19_EUMVA</name>
<dbReference type="OrthoDB" id="3838338at2759"/>
<feature type="domain" description="C2H2-type" evidence="6">
    <location>
        <begin position="338"/>
        <end position="363"/>
    </location>
</feature>
<sequence>MWSYKRHPQMLFSLALKRTSQFLFLGARKAKSKQQKDWTKIAEIRGNGPILRENSLKLLANSTICVFQWNRSRYRCFCCQEPFSDMPSLRDHTNNRHTLKDIERIIISQQNRLVKVEISTLSCKICSVDVTDLESLKTHLVDIHDLEFGLTSDDLLVPFKLESGSLKCQLCLEDFKLFRLLNIHMNKHFQKHVCHVCGAGFSNLVFLNMHKVRIHKPQLCKECGLKFSNRVEKRDHDVSMHNVKIERKLRFPCPYCQERFFQEYFRVQHLVDKHGIERPEYKCPICDKKYLTKSLCTNHVKNVHMKEKNHECDLCSMRFYTKSDKNRHRVTHTGEKNFVCTFCTNLFATKDSLRRHIKRTHIG</sequence>
<gene>
    <name evidence="7" type="primary">Prdm5</name>
    <name evidence="7" type="ORF">EVAR_23365_1</name>
</gene>
<dbReference type="GO" id="GO:0008270">
    <property type="term" value="F:zinc ion binding"/>
    <property type="evidence" value="ECO:0007669"/>
    <property type="project" value="UniProtKB-KW"/>
</dbReference>
<evidence type="ECO:0000256" key="3">
    <source>
        <dbReference type="ARBA" id="ARBA00022771"/>
    </source>
</evidence>
<comment type="caution">
    <text evidence="7">The sequence shown here is derived from an EMBL/GenBank/DDBJ whole genome shotgun (WGS) entry which is preliminary data.</text>
</comment>
<accession>A0A4C1VY19</accession>
<dbReference type="SUPFAM" id="SSF57667">
    <property type="entry name" value="beta-beta-alpha zinc fingers"/>
    <property type="match status" value="3"/>
</dbReference>
<dbReference type="Proteomes" id="UP000299102">
    <property type="component" value="Unassembled WGS sequence"/>
</dbReference>
<evidence type="ECO:0000313" key="7">
    <source>
        <dbReference type="EMBL" id="GBP42727.1"/>
    </source>
</evidence>
<evidence type="ECO:0000313" key="8">
    <source>
        <dbReference type="Proteomes" id="UP000299102"/>
    </source>
</evidence>
<feature type="domain" description="C2H2-type" evidence="6">
    <location>
        <begin position="251"/>
        <end position="279"/>
    </location>
</feature>
<dbReference type="Gene3D" id="3.30.160.60">
    <property type="entry name" value="Classic Zinc Finger"/>
    <property type="match status" value="5"/>
</dbReference>
<dbReference type="AlphaFoldDB" id="A0A4C1VY19"/>
<keyword evidence="3 5" id="KW-0863">Zinc-finger</keyword>
<keyword evidence="2" id="KW-0677">Repeat</keyword>
<reference evidence="7 8" key="1">
    <citation type="journal article" date="2019" name="Commun. Biol.">
        <title>The bagworm genome reveals a unique fibroin gene that provides high tensile strength.</title>
        <authorList>
            <person name="Kono N."/>
            <person name="Nakamura H."/>
            <person name="Ohtoshi R."/>
            <person name="Tomita M."/>
            <person name="Numata K."/>
            <person name="Arakawa K."/>
        </authorList>
    </citation>
    <scope>NUCLEOTIDE SEQUENCE [LARGE SCALE GENOMIC DNA]</scope>
</reference>
<keyword evidence="1" id="KW-0479">Metal-binding</keyword>